<evidence type="ECO:0000256" key="1">
    <source>
        <dbReference type="SAM" id="MobiDB-lite"/>
    </source>
</evidence>
<reference evidence="2 3" key="1">
    <citation type="submission" date="2014-04" db="EMBL/GenBank/DDBJ databases">
        <authorList>
            <consortium name="DOE Joint Genome Institute"/>
            <person name="Kuo A."/>
            <person name="Kohler A."/>
            <person name="Nagy L.G."/>
            <person name="Floudas D."/>
            <person name="Copeland A."/>
            <person name="Barry K.W."/>
            <person name="Cichocki N."/>
            <person name="Veneault-Fourrey C."/>
            <person name="LaButti K."/>
            <person name="Lindquist E.A."/>
            <person name="Lipzen A."/>
            <person name="Lundell T."/>
            <person name="Morin E."/>
            <person name="Murat C."/>
            <person name="Sun H."/>
            <person name="Tunlid A."/>
            <person name="Henrissat B."/>
            <person name="Grigoriev I.V."/>
            <person name="Hibbett D.S."/>
            <person name="Martin F."/>
            <person name="Nordberg H.P."/>
            <person name="Cantor M.N."/>
            <person name="Hua S.X."/>
        </authorList>
    </citation>
    <scope>NUCLEOTIDE SEQUENCE [LARGE SCALE GENOMIC DNA]</scope>
    <source>
        <strain evidence="2 3">LaAM-08-1</strain>
    </source>
</reference>
<protein>
    <submittedName>
        <fullName evidence="2">Unplaced genomic scaffold K443scaffold_110, whole genome shotgun sequence</fullName>
    </submittedName>
</protein>
<proteinExistence type="predicted"/>
<evidence type="ECO:0000313" key="2">
    <source>
        <dbReference type="EMBL" id="KIJ99533.1"/>
    </source>
</evidence>
<feature type="compositionally biased region" description="Low complexity" evidence="1">
    <location>
        <begin position="171"/>
        <end position="186"/>
    </location>
</feature>
<reference evidence="3" key="2">
    <citation type="submission" date="2015-01" db="EMBL/GenBank/DDBJ databases">
        <title>Evolutionary Origins and Diversification of the Mycorrhizal Mutualists.</title>
        <authorList>
            <consortium name="DOE Joint Genome Institute"/>
            <consortium name="Mycorrhizal Genomics Consortium"/>
            <person name="Kohler A."/>
            <person name="Kuo A."/>
            <person name="Nagy L.G."/>
            <person name="Floudas D."/>
            <person name="Copeland A."/>
            <person name="Barry K.W."/>
            <person name="Cichocki N."/>
            <person name="Veneault-Fourrey C."/>
            <person name="LaButti K."/>
            <person name="Lindquist E.A."/>
            <person name="Lipzen A."/>
            <person name="Lundell T."/>
            <person name="Morin E."/>
            <person name="Murat C."/>
            <person name="Riley R."/>
            <person name="Ohm R."/>
            <person name="Sun H."/>
            <person name="Tunlid A."/>
            <person name="Henrissat B."/>
            <person name="Grigoriev I.V."/>
            <person name="Hibbett D.S."/>
            <person name="Martin F."/>
        </authorList>
    </citation>
    <scope>NUCLEOTIDE SEQUENCE [LARGE SCALE GENOMIC DNA]</scope>
    <source>
        <strain evidence="3">LaAM-08-1</strain>
    </source>
</reference>
<sequence length="193" mass="22092">MNRRQTSPDKRHPGFTIYYSSGESQFSSMCLASTFRLQHIPSAWFCEDSKYIPKVEVGQTRLHHEEDYLVHCFMKKIGLRTSFPAQQGTLRNIRTRLQNYSLHPRRRIQQDQPTLEYASMFQVLRRPNERQSLIQQSTFLGIECAQTDDGARGRVWLGLYLTGIRLPCPPSTSSTRSATVSSFSSPLFPGSNG</sequence>
<accession>A0A0C9XDE0</accession>
<gene>
    <name evidence="2" type="ORF">K443DRAFT_171086</name>
</gene>
<feature type="region of interest" description="Disordered" evidence="1">
    <location>
        <begin position="170"/>
        <end position="193"/>
    </location>
</feature>
<organism evidence="2 3">
    <name type="scientific">Laccaria amethystina LaAM-08-1</name>
    <dbReference type="NCBI Taxonomy" id="1095629"/>
    <lineage>
        <taxon>Eukaryota</taxon>
        <taxon>Fungi</taxon>
        <taxon>Dikarya</taxon>
        <taxon>Basidiomycota</taxon>
        <taxon>Agaricomycotina</taxon>
        <taxon>Agaricomycetes</taxon>
        <taxon>Agaricomycetidae</taxon>
        <taxon>Agaricales</taxon>
        <taxon>Agaricineae</taxon>
        <taxon>Hydnangiaceae</taxon>
        <taxon>Laccaria</taxon>
    </lineage>
</organism>
<evidence type="ECO:0000313" key="3">
    <source>
        <dbReference type="Proteomes" id="UP000054477"/>
    </source>
</evidence>
<keyword evidence="3" id="KW-1185">Reference proteome</keyword>
<dbReference type="EMBL" id="KN838645">
    <property type="protein sequence ID" value="KIJ99533.1"/>
    <property type="molecule type" value="Genomic_DNA"/>
</dbReference>
<dbReference type="AlphaFoldDB" id="A0A0C9XDE0"/>
<name>A0A0C9XDE0_9AGAR</name>
<dbReference type="HOGENOM" id="CLU_1408977_0_0_1"/>
<dbReference type="Proteomes" id="UP000054477">
    <property type="component" value="Unassembled WGS sequence"/>
</dbReference>